<dbReference type="Proteomes" id="UP000789342">
    <property type="component" value="Unassembled WGS sequence"/>
</dbReference>
<evidence type="ECO:0000256" key="3">
    <source>
        <dbReference type="ARBA" id="ARBA00022771"/>
    </source>
</evidence>
<keyword evidence="3" id="KW-0863">Zinc-finger</keyword>
<dbReference type="PANTHER" id="PTHR46481:SF10">
    <property type="entry name" value="ZINC FINGER BED DOMAIN-CONTAINING PROTEIN 39"/>
    <property type="match status" value="1"/>
</dbReference>
<accession>A0A9N9BM07</accession>
<dbReference type="EMBL" id="CAJVPV010004403">
    <property type="protein sequence ID" value="CAG8572709.1"/>
    <property type="molecule type" value="Genomic_DNA"/>
</dbReference>
<evidence type="ECO:0000256" key="1">
    <source>
        <dbReference type="ARBA" id="ARBA00004123"/>
    </source>
</evidence>
<gene>
    <name evidence="6" type="ORF">AMORRO_LOCUS6546</name>
</gene>
<keyword evidence="2" id="KW-0479">Metal-binding</keyword>
<protein>
    <submittedName>
        <fullName evidence="6">1120_t:CDS:1</fullName>
    </submittedName>
</protein>
<dbReference type="GO" id="GO:0005634">
    <property type="term" value="C:nucleus"/>
    <property type="evidence" value="ECO:0007669"/>
    <property type="project" value="UniProtKB-SubCell"/>
</dbReference>
<name>A0A9N9BM07_9GLOM</name>
<evidence type="ECO:0000256" key="2">
    <source>
        <dbReference type="ARBA" id="ARBA00022723"/>
    </source>
</evidence>
<proteinExistence type="predicted"/>
<dbReference type="OrthoDB" id="2449744at2759"/>
<organism evidence="6 7">
    <name type="scientific">Acaulospora morrowiae</name>
    <dbReference type="NCBI Taxonomy" id="94023"/>
    <lineage>
        <taxon>Eukaryota</taxon>
        <taxon>Fungi</taxon>
        <taxon>Fungi incertae sedis</taxon>
        <taxon>Mucoromycota</taxon>
        <taxon>Glomeromycotina</taxon>
        <taxon>Glomeromycetes</taxon>
        <taxon>Diversisporales</taxon>
        <taxon>Acaulosporaceae</taxon>
        <taxon>Acaulospora</taxon>
    </lineage>
</organism>
<comment type="caution">
    <text evidence="6">The sequence shown here is derived from an EMBL/GenBank/DDBJ whole genome shotgun (WGS) entry which is preliminary data.</text>
</comment>
<dbReference type="GO" id="GO:0008270">
    <property type="term" value="F:zinc ion binding"/>
    <property type="evidence" value="ECO:0007669"/>
    <property type="project" value="UniProtKB-KW"/>
</dbReference>
<keyword evidence="4" id="KW-0862">Zinc</keyword>
<dbReference type="SUPFAM" id="SSF53098">
    <property type="entry name" value="Ribonuclease H-like"/>
    <property type="match status" value="1"/>
</dbReference>
<dbReference type="InterPro" id="IPR052035">
    <property type="entry name" value="ZnF_BED_domain_contain"/>
</dbReference>
<comment type="subcellular location">
    <subcellularLocation>
        <location evidence="1">Nucleus</location>
    </subcellularLocation>
</comment>
<dbReference type="PANTHER" id="PTHR46481">
    <property type="entry name" value="ZINC FINGER BED DOMAIN-CONTAINING PROTEIN 4"/>
    <property type="match status" value="1"/>
</dbReference>
<dbReference type="AlphaFoldDB" id="A0A9N9BM07"/>
<keyword evidence="5" id="KW-0539">Nucleus</keyword>
<keyword evidence="7" id="KW-1185">Reference proteome</keyword>
<evidence type="ECO:0000256" key="4">
    <source>
        <dbReference type="ARBA" id="ARBA00022833"/>
    </source>
</evidence>
<sequence length="177" mass="20636">MEKFKYPHYGDNIEDCLQQEFNKWNITNKLLSGTTDNDSAMVKAMRQLQVIHIRCIAHTMQLAIKDELKQSKELIEKAKNLNSFIANRDKYRDLLKQTYQEINFQSNELSVYNPITTDTDTRWNNSNRAIRNDGELLEQKLLTNSDWQALEELIIILRPFVDATNLMSGSTYSTLSL</sequence>
<feature type="non-terminal residue" evidence="6">
    <location>
        <position position="1"/>
    </location>
</feature>
<reference evidence="6" key="1">
    <citation type="submission" date="2021-06" db="EMBL/GenBank/DDBJ databases">
        <authorList>
            <person name="Kallberg Y."/>
            <person name="Tangrot J."/>
            <person name="Rosling A."/>
        </authorList>
    </citation>
    <scope>NUCLEOTIDE SEQUENCE</scope>
    <source>
        <strain evidence="6">CL551</strain>
    </source>
</reference>
<evidence type="ECO:0000256" key="5">
    <source>
        <dbReference type="ARBA" id="ARBA00023242"/>
    </source>
</evidence>
<evidence type="ECO:0000313" key="6">
    <source>
        <dbReference type="EMBL" id="CAG8572709.1"/>
    </source>
</evidence>
<dbReference type="InterPro" id="IPR012337">
    <property type="entry name" value="RNaseH-like_sf"/>
</dbReference>
<evidence type="ECO:0000313" key="7">
    <source>
        <dbReference type="Proteomes" id="UP000789342"/>
    </source>
</evidence>